<proteinExistence type="predicted"/>
<dbReference type="EMBL" id="MHIP01000007">
    <property type="protein sequence ID" value="OGY55338.1"/>
    <property type="molecule type" value="Genomic_DNA"/>
</dbReference>
<feature type="transmembrane region" description="Helical" evidence="8">
    <location>
        <begin position="21"/>
        <end position="46"/>
    </location>
</feature>
<organism evidence="10 11">
    <name type="scientific">Candidatus Buchananbacteria bacterium RIFCSPLOWO2_01_FULL_46_12</name>
    <dbReference type="NCBI Taxonomy" id="1797546"/>
    <lineage>
        <taxon>Bacteria</taxon>
        <taxon>Candidatus Buchananiibacteriota</taxon>
    </lineage>
</organism>
<keyword evidence="2" id="KW-1003">Cell membrane</keyword>
<keyword evidence="3" id="KW-0132">Cell division</keyword>
<dbReference type="GO" id="GO:0051301">
    <property type="term" value="P:cell division"/>
    <property type="evidence" value="ECO:0007669"/>
    <property type="project" value="UniProtKB-KW"/>
</dbReference>
<keyword evidence="4 8" id="KW-0812">Transmembrane</keyword>
<evidence type="ECO:0000256" key="5">
    <source>
        <dbReference type="ARBA" id="ARBA00022989"/>
    </source>
</evidence>
<comment type="caution">
    <text evidence="10">The sequence shown here is derived from an EMBL/GenBank/DDBJ whole genome shotgun (WGS) entry which is preliminary data.</text>
</comment>
<gene>
    <name evidence="10" type="ORF">A3A24_01350</name>
</gene>
<evidence type="ECO:0000256" key="6">
    <source>
        <dbReference type="ARBA" id="ARBA00023136"/>
    </source>
</evidence>
<keyword evidence="6 8" id="KW-0472">Membrane</keyword>
<dbReference type="InterPro" id="IPR034746">
    <property type="entry name" value="POTRA"/>
</dbReference>
<keyword evidence="7" id="KW-0131">Cell cycle</keyword>
<evidence type="ECO:0000256" key="2">
    <source>
        <dbReference type="ARBA" id="ARBA00022475"/>
    </source>
</evidence>
<keyword evidence="5 8" id="KW-1133">Transmembrane helix</keyword>
<dbReference type="Pfam" id="PF08478">
    <property type="entry name" value="POTRA_1"/>
    <property type="match status" value="1"/>
</dbReference>
<evidence type="ECO:0000256" key="3">
    <source>
        <dbReference type="ARBA" id="ARBA00022618"/>
    </source>
</evidence>
<sequence length="270" mass="31118">MRREFRMQKKVKKQQTFLKNRFFLFGVGAALCAELLLYGIAFFPLVQIHAVQVEGNKEVSKNVIEGFIFERLWRTFLLAPTASIFLADTQSMQSALVRAIPELETVHIQRKFPDILTIAVQERGVAALWCWPAQEGQESYCAALDKQGMAFKKADPLLGGIKIYGQGQALNLREVAVKPDILEAIAYFAREAKRRSLFLQEELSFEIVSENQINVHTGEEWSVYFTHTQDFSWQVTKLQSVLEGKIPPEKRKKLEYIDVRFGNQAYFKYR</sequence>
<dbReference type="Gene3D" id="3.10.20.310">
    <property type="entry name" value="membrane protein fhac"/>
    <property type="match status" value="1"/>
</dbReference>
<evidence type="ECO:0000313" key="11">
    <source>
        <dbReference type="Proteomes" id="UP000176512"/>
    </source>
</evidence>
<accession>A0A1G1YSK0</accession>
<evidence type="ECO:0000256" key="1">
    <source>
        <dbReference type="ARBA" id="ARBA00004370"/>
    </source>
</evidence>
<evidence type="ECO:0000256" key="8">
    <source>
        <dbReference type="SAM" id="Phobius"/>
    </source>
</evidence>
<evidence type="ECO:0000256" key="4">
    <source>
        <dbReference type="ARBA" id="ARBA00022692"/>
    </source>
</evidence>
<comment type="subcellular location">
    <subcellularLocation>
        <location evidence="1">Membrane</location>
    </subcellularLocation>
</comment>
<dbReference type="PROSITE" id="PS51779">
    <property type="entry name" value="POTRA"/>
    <property type="match status" value="1"/>
</dbReference>
<reference evidence="10 11" key="1">
    <citation type="journal article" date="2016" name="Nat. Commun.">
        <title>Thousands of microbial genomes shed light on interconnected biogeochemical processes in an aquifer system.</title>
        <authorList>
            <person name="Anantharaman K."/>
            <person name="Brown C.T."/>
            <person name="Hug L.A."/>
            <person name="Sharon I."/>
            <person name="Castelle C.J."/>
            <person name="Probst A.J."/>
            <person name="Thomas B.C."/>
            <person name="Singh A."/>
            <person name="Wilkins M.J."/>
            <person name="Karaoz U."/>
            <person name="Brodie E.L."/>
            <person name="Williams K.H."/>
            <person name="Hubbard S.S."/>
            <person name="Banfield J.F."/>
        </authorList>
    </citation>
    <scope>NUCLEOTIDE SEQUENCE [LARGE SCALE GENOMIC DNA]</scope>
</reference>
<dbReference type="Proteomes" id="UP000176512">
    <property type="component" value="Unassembled WGS sequence"/>
</dbReference>
<dbReference type="GO" id="GO:0016020">
    <property type="term" value="C:membrane"/>
    <property type="evidence" value="ECO:0007669"/>
    <property type="project" value="UniProtKB-SubCell"/>
</dbReference>
<evidence type="ECO:0000313" key="10">
    <source>
        <dbReference type="EMBL" id="OGY55338.1"/>
    </source>
</evidence>
<dbReference type="InterPro" id="IPR013685">
    <property type="entry name" value="POTRA_FtsQ_type"/>
</dbReference>
<name>A0A1G1YSK0_9BACT</name>
<dbReference type="AlphaFoldDB" id="A0A1G1YSK0"/>
<protein>
    <recommendedName>
        <fullName evidence="9">POTRA domain-containing protein</fullName>
    </recommendedName>
</protein>
<evidence type="ECO:0000256" key="7">
    <source>
        <dbReference type="ARBA" id="ARBA00023306"/>
    </source>
</evidence>
<evidence type="ECO:0000259" key="9">
    <source>
        <dbReference type="PROSITE" id="PS51779"/>
    </source>
</evidence>
<feature type="domain" description="POTRA" evidence="9">
    <location>
        <begin position="46"/>
        <end position="123"/>
    </location>
</feature>